<dbReference type="OrthoDB" id="9813719at2"/>
<evidence type="ECO:0000313" key="1">
    <source>
        <dbReference type="EMBL" id="PYE49350.1"/>
    </source>
</evidence>
<evidence type="ECO:0000313" key="2">
    <source>
        <dbReference type="EMBL" id="QKS55560.1"/>
    </source>
</evidence>
<organism evidence="1 3">
    <name type="scientific">Paenibacillus barcinonensis</name>
    <dbReference type="NCBI Taxonomy" id="198119"/>
    <lineage>
        <taxon>Bacteria</taxon>
        <taxon>Bacillati</taxon>
        <taxon>Bacillota</taxon>
        <taxon>Bacilli</taxon>
        <taxon>Bacillales</taxon>
        <taxon>Paenibacillaceae</taxon>
        <taxon>Paenibacillus</taxon>
    </lineage>
</organism>
<dbReference type="AlphaFoldDB" id="A0A2V4VRX2"/>
<dbReference type="EMBL" id="QJSW01000006">
    <property type="protein sequence ID" value="PYE49350.1"/>
    <property type="molecule type" value="Genomic_DNA"/>
</dbReference>
<keyword evidence="4" id="KW-1185">Reference proteome</keyword>
<protein>
    <submittedName>
        <fullName evidence="1">Uncharacterized protein</fullName>
    </submittedName>
</protein>
<evidence type="ECO:0000313" key="4">
    <source>
        <dbReference type="Proteomes" id="UP000509327"/>
    </source>
</evidence>
<gene>
    <name evidence="1" type="ORF">DFQ00_106336</name>
    <name evidence="2" type="ORF">HUB98_03995</name>
</gene>
<dbReference type="Proteomes" id="UP000509327">
    <property type="component" value="Chromosome"/>
</dbReference>
<reference evidence="1 3" key="1">
    <citation type="submission" date="2018-06" db="EMBL/GenBank/DDBJ databases">
        <title>Genomic Encyclopedia of Type Strains, Phase III (KMG-III): the genomes of soil and plant-associated and newly described type strains.</title>
        <authorList>
            <person name="Whitman W."/>
        </authorList>
    </citation>
    <scope>NUCLEOTIDE SEQUENCE [LARGE SCALE GENOMIC DNA]</scope>
    <source>
        <strain evidence="1 3">CECT 7022</strain>
    </source>
</reference>
<dbReference type="RefSeq" id="WP_110896848.1">
    <property type="nucleotide sequence ID" value="NZ_CP054614.1"/>
</dbReference>
<accession>A0A2V4VRX2</accession>
<dbReference type="Proteomes" id="UP000247790">
    <property type="component" value="Unassembled WGS sequence"/>
</dbReference>
<dbReference type="EMBL" id="CP054614">
    <property type="protein sequence ID" value="QKS55560.1"/>
    <property type="molecule type" value="Genomic_DNA"/>
</dbReference>
<sequence length="75" mass="8372">MNPLLNNVEYKTSAYLFAAFGGATAGAMRTKWNTAICCTSLMVLYTIDSDPTKSRNHDLITGEETSVSMDLFERW</sequence>
<name>A0A2V4VRX2_PAEBA</name>
<reference evidence="2 4" key="2">
    <citation type="submission" date="2020-06" db="EMBL/GenBank/DDBJ databases">
        <title>Complete genome of Paenibacillus barcinonensis KACC11450.</title>
        <authorList>
            <person name="Kim M."/>
            <person name="Park Y.-J."/>
            <person name="Shin J.-H."/>
        </authorList>
    </citation>
    <scope>NUCLEOTIDE SEQUENCE [LARGE SCALE GENOMIC DNA]</scope>
    <source>
        <strain evidence="2 4">KACC11450</strain>
    </source>
</reference>
<proteinExistence type="predicted"/>
<evidence type="ECO:0000313" key="3">
    <source>
        <dbReference type="Proteomes" id="UP000247790"/>
    </source>
</evidence>